<protein>
    <recommendedName>
        <fullName evidence="4">HrpA</fullName>
    </recommendedName>
</protein>
<evidence type="ECO:0000256" key="1">
    <source>
        <dbReference type="SAM" id="MobiDB-lite"/>
    </source>
</evidence>
<comment type="caution">
    <text evidence="2">The sequence shown here is derived from an EMBL/GenBank/DDBJ whole genome shotgun (WGS) entry which is preliminary data.</text>
</comment>
<dbReference type="EMBL" id="MSDF01000046">
    <property type="protein sequence ID" value="OPA87518.1"/>
    <property type="molecule type" value="Genomic_DNA"/>
</dbReference>
<name>A0A1T2Y5W8_PSEFL</name>
<reference evidence="2 3" key="1">
    <citation type="submission" date="2016-12" db="EMBL/GenBank/DDBJ databases">
        <title>Draft genome sequences of seven strains of Pseudomonas fluorescens that produce 4-formylaminooxyvinylglycine.</title>
        <authorList>
            <person name="Okrent R.A."/>
            <person name="Manning V.A."/>
            <person name="Trippe K.M."/>
        </authorList>
    </citation>
    <scope>NUCLEOTIDE SEQUENCE [LARGE SCALE GENOMIC DNA]</scope>
    <source>
        <strain evidence="2 3">P5A</strain>
    </source>
</reference>
<dbReference type="AlphaFoldDB" id="A0A1T2Y5W8"/>
<sequence length="124" mass="12576">MVQAQLSEVTQMTFKLPSGSGLLNSATQTASNLGGLVSGGSNLLSTLGNVSNGGVPQSSTNGLDGTNDSTQALANASAQYTQEQSAFEIQKMGTDTKNAENAGVMDTATKAQNAEITAGKAIQY</sequence>
<feature type="compositionally biased region" description="Polar residues" evidence="1">
    <location>
        <begin position="55"/>
        <end position="68"/>
    </location>
</feature>
<evidence type="ECO:0000313" key="3">
    <source>
        <dbReference type="Proteomes" id="UP000190965"/>
    </source>
</evidence>
<evidence type="ECO:0008006" key="4">
    <source>
        <dbReference type="Google" id="ProtNLM"/>
    </source>
</evidence>
<organism evidence="2 3">
    <name type="scientific">Pseudomonas fluorescens</name>
    <dbReference type="NCBI Taxonomy" id="294"/>
    <lineage>
        <taxon>Bacteria</taxon>
        <taxon>Pseudomonadati</taxon>
        <taxon>Pseudomonadota</taxon>
        <taxon>Gammaproteobacteria</taxon>
        <taxon>Pseudomonadales</taxon>
        <taxon>Pseudomonadaceae</taxon>
        <taxon>Pseudomonas</taxon>
    </lineage>
</organism>
<gene>
    <name evidence="2" type="ORF">BFW87_24075</name>
</gene>
<evidence type="ECO:0000313" key="2">
    <source>
        <dbReference type="EMBL" id="OPA87518.1"/>
    </source>
</evidence>
<proteinExistence type="predicted"/>
<dbReference type="Proteomes" id="UP000190965">
    <property type="component" value="Unassembled WGS sequence"/>
</dbReference>
<feature type="region of interest" description="Disordered" evidence="1">
    <location>
        <begin position="49"/>
        <end position="68"/>
    </location>
</feature>
<accession>A0A1T2Y5W8</accession>